<name>F1YP84_9ACTN</name>
<protein>
    <recommendedName>
        <fullName evidence="6">Integral membrane bound transporter domain-containing protein</fullName>
    </recommendedName>
</protein>
<feature type="transmembrane region" description="Helical" evidence="5">
    <location>
        <begin position="375"/>
        <end position="392"/>
    </location>
</feature>
<evidence type="ECO:0000256" key="3">
    <source>
        <dbReference type="ARBA" id="ARBA00022989"/>
    </source>
</evidence>
<keyword evidence="4 5" id="KW-0472">Membrane</keyword>
<dbReference type="AlphaFoldDB" id="F1YP84"/>
<evidence type="ECO:0000256" key="4">
    <source>
        <dbReference type="ARBA" id="ARBA00023136"/>
    </source>
</evidence>
<evidence type="ECO:0000313" key="7">
    <source>
        <dbReference type="EMBL" id="EGD53479.1"/>
    </source>
</evidence>
<evidence type="ECO:0000256" key="5">
    <source>
        <dbReference type="SAM" id="Phobius"/>
    </source>
</evidence>
<feature type="transmembrane region" description="Helical" evidence="5">
    <location>
        <begin position="113"/>
        <end position="132"/>
    </location>
</feature>
<feature type="transmembrane region" description="Helical" evidence="5">
    <location>
        <begin position="40"/>
        <end position="68"/>
    </location>
</feature>
<proteinExistence type="predicted"/>
<feature type="transmembrane region" description="Helical" evidence="5">
    <location>
        <begin position="163"/>
        <end position="183"/>
    </location>
</feature>
<keyword evidence="8" id="KW-1185">Reference proteome</keyword>
<feature type="transmembrane region" description="Helical" evidence="5">
    <location>
        <begin position="337"/>
        <end position="363"/>
    </location>
</feature>
<organism evidence="7 8">
    <name type="scientific">Gordonia neofelifaecis NRRL B-59395</name>
    <dbReference type="NCBI Taxonomy" id="644548"/>
    <lineage>
        <taxon>Bacteria</taxon>
        <taxon>Bacillati</taxon>
        <taxon>Actinomycetota</taxon>
        <taxon>Actinomycetes</taxon>
        <taxon>Mycobacteriales</taxon>
        <taxon>Gordoniaceae</taxon>
        <taxon>Gordonia</taxon>
    </lineage>
</organism>
<evidence type="ECO:0000259" key="6">
    <source>
        <dbReference type="Pfam" id="PF13515"/>
    </source>
</evidence>
<evidence type="ECO:0000256" key="1">
    <source>
        <dbReference type="ARBA" id="ARBA00004141"/>
    </source>
</evidence>
<dbReference type="eggNOG" id="COG4129">
    <property type="taxonomic scope" value="Bacteria"/>
</dbReference>
<comment type="subcellular location">
    <subcellularLocation>
        <location evidence="1">Membrane</location>
        <topology evidence="1">Multi-pass membrane protein</topology>
    </subcellularLocation>
</comment>
<accession>F1YP84</accession>
<reference evidence="7 8" key="1">
    <citation type="journal article" date="2011" name="J. Bacteriol.">
        <title>Draft Genome Sequence of Gordonia neofelifaecis NRRL B-59395, a Cholesterol-Degrading Actinomycete.</title>
        <authorList>
            <person name="Ge F."/>
            <person name="Li W."/>
            <person name="Chen G."/>
            <person name="Liu Y."/>
            <person name="Zhang G."/>
            <person name="Yong B."/>
            <person name="Wang Q."/>
            <person name="Wang N."/>
            <person name="Huang Z."/>
            <person name="Li W."/>
            <person name="Wang J."/>
            <person name="Wu C."/>
            <person name="Xie Q."/>
            <person name="Liu G."/>
        </authorList>
    </citation>
    <scope>NUCLEOTIDE SEQUENCE [LARGE SCALE GENOMIC DNA]</scope>
    <source>
        <strain evidence="7 8">NRRL B-59395</strain>
    </source>
</reference>
<keyword evidence="2 5" id="KW-0812">Transmembrane</keyword>
<dbReference type="EMBL" id="AEUD01000022">
    <property type="protein sequence ID" value="EGD53479.1"/>
    <property type="molecule type" value="Genomic_DNA"/>
</dbReference>
<evidence type="ECO:0000313" key="8">
    <source>
        <dbReference type="Proteomes" id="UP000035065"/>
    </source>
</evidence>
<dbReference type="RefSeq" id="WP_009680926.1">
    <property type="nucleotide sequence ID" value="NZ_AEUD01000022.1"/>
</dbReference>
<feature type="transmembrane region" description="Helical" evidence="5">
    <location>
        <begin position="404"/>
        <end position="422"/>
    </location>
</feature>
<dbReference type="Proteomes" id="UP000035065">
    <property type="component" value="Unassembled WGS sequence"/>
</dbReference>
<comment type="caution">
    <text evidence="7">The sequence shown here is derived from an EMBL/GenBank/DDBJ whole genome shotgun (WGS) entry which is preliminary data.</text>
</comment>
<feature type="transmembrane region" description="Helical" evidence="5">
    <location>
        <begin position="80"/>
        <end position="101"/>
    </location>
</feature>
<dbReference type="STRING" id="644548.SCNU_18667"/>
<dbReference type="GO" id="GO:0016020">
    <property type="term" value="C:membrane"/>
    <property type="evidence" value="ECO:0007669"/>
    <property type="project" value="UniProtKB-SubCell"/>
</dbReference>
<gene>
    <name evidence="7" type="ORF">SCNU_18667</name>
</gene>
<sequence>MPMSNDPHIPPSRPSVRALLWSRPSTRGRWAPAARAGLAFVLPAMTLLSLGFDRNSVLAALGSFALLYGERRPYRIRWKVITTTGALLVATAAAFGAIGSWMGPDESFARESVMVGALALLTAVSVFGVNALRLGPPGPFFLVLVGGVAVIVCRAGGSPATVVVCTAAGAVAGLIVSMAPALWRPHGPETAATEAALAESERFLDDNREPSRRHSVAASTLNAWSVLHDAAQTDGDLAHRLWLTHHRVHDAEAGALMAPLPRPGILRRLRFAWRLDSHATVTTVRAAIAALLAGGISVVAGLGRPDWAIMGAVLVLQMGPDRVRGAVRGAHRVLGTLGGLVIFAVLHALDLHTAALIVVLALLNVMIELTVTTNYALAVTFITPLALLMGASPQPLSHQMTSRVLETLLGVALAIAATWWVFPRAHRSTLRSDDEAARRACTDLVSLAATEVPASVTMRVARRDLQWQLLEAELDATDSANDDPPWARRYWPAHAAVRAVGYDALSACWRAGPDGLVPEPVLNQLTSRITASRLTE</sequence>
<feature type="transmembrane region" description="Helical" evidence="5">
    <location>
        <begin position="139"/>
        <end position="157"/>
    </location>
</feature>
<dbReference type="Pfam" id="PF13515">
    <property type="entry name" value="FUSC_2"/>
    <property type="match status" value="1"/>
</dbReference>
<dbReference type="InterPro" id="IPR049453">
    <property type="entry name" value="Memb_transporter_dom"/>
</dbReference>
<evidence type="ECO:0000256" key="2">
    <source>
        <dbReference type="ARBA" id="ARBA00022692"/>
    </source>
</evidence>
<feature type="domain" description="Integral membrane bound transporter" evidence="6">
    <location>
        <begin position="292"/>
        <end position="416"/>
    </location>
</feature>
<keyword evidence="3 5" id="KW-1133">Transmembrane helix</keyword>